<dbReference type="Pfam" id="PF13358">
    <property type="entry name" value="DDE_3"/>
    <property type="match status" value="1"/>
</dbReference>
<dbReference type="InterPro" id="IPR012337">
    <property type="entry name" value="RNaseH-like_sf"/>
</dbReference>
<evidence type="ECO:0000259" key="1">
    <source>
        <dbReference type="Pfam" id="PF13358"/>
    </source>
</evidence>
<sequence>MKIHLTPEQCTALKLLHKSSRDSRVCDRIRCVLLAADGWNASMIAKSQLIDETTVRRHLNDWLNEEKLKPENGGTQSHLSETQTAELIAYLTDNLLPTTAAIINVIEEWWGIRYTVPGLNKWLHKHGFSYRKPVGVPHKFSAEAQQAFVAAYEQLKRDAGDDEPVLFIDGVHPTQGTKLAYGWMPVGKGAKQVETSGSRTRLTLMGAINLTALDKTVIREYDKINSHNIARFFIAIRETYPIQQKLHIILDGAGYHRSEQVKEWAYLMNIDLHYLPPYSPNLNPIERLWKVMNEQVRNNRYFTSAKVFREEIHRFFSEILPGLAGVLARRINDNFQTLKNATSG</sequence>
<dbReference type="InterPro" id="IPR038717">
    <property type="entry name" value="Tc1-like_DDE_dom"/>
</dbReference>
<dbReference type="PANTHER" id="PTHR46564">
    <property type="entry name" value="TRANSPOSASE"/>
    <property type="match status" value="1"/>
</dbReference>
<organism evidence="3">
    <name type="scientific">Klebsiella pneumoniae</name>
    <dbReference type="NCBI Taxonomy" id="573"/>
    <lineage>
        <taxon>Bacteria</taxon>
        <taxon>Pseudomonadati</taxon>
        <taxon>Pseudomonadota</taxon>
        <taxon>Gammaproteobacteria</taxon>
        <taxon>Enterobacterales</taxon>
        <taxon>Enterobacteriaceae</taxon>
        <taxon>Klebsiella/Raoultella group</taxon>
        <taxon>Klebsiella</taxon>
        <taxon>Klebsiella pneumoniae complex</taxon>
    </lineage>
</organism>
<dbReference type="Gene3D" id="3.30.420.10">
    <property type="entry name" value="Ribonuclease H-like superfamily/Ribonuclease H"/>
    <property type="match status" value="1"/>
</dbReference>
<dbReference type="AlphaFoldDB" id="A0A220SUG9"/>
<evidence type="ECO:0000313" key="5">
    <source>
        <dbReference type="Proteomes" id="UP000259497"/>
    </source>
</evidence>
<dbReference type="RefSeq" id="WP_117027815.1">
    <property type="nucleotide sequence ID" value="NZ_AP023149.1"/>
</dbReference>
<reference evidence="3" key="1">
    <citation type="submission" date="2017-05" db="EMBL/GenBank/DDBJ databases">
        <title>Complete sequence of plasmid p11219-CTXM.</title>
        <authorList>
            <person name="Wang S."/>
            <person name="Zhou D."/>
        </authorList>
    </citation>
    <scope>NUCLEOTIDE SEQUENCE</scope>
    <source>
        <strain evidence="3">11219</strain>
        <plasmid evidence="3">p11219-CTXM</plasmid>
    </source>
</reference>
<dbReference type="EMBL" id="UIXM01000019">
    <property type="protein sequence ID" value="SVS28788.1"/>
    <property type="molecule type" value="Genomic_DNA"/>
</dbReference>
<geneLocation type="plasmid" evidence="3">
    <name>p11219-CTXM</name>
</geneLocation>
<dbReference type="Pfam" id="PF13551">
    <property type="entry name" value="HTH_29"/>
    <property type="match status" value="1"/>
</dbReference>
<protein>
    <submittedName>
        <fullName evidence="3">Mobile element protein</fullName>
    </submittedName>
    <submittedName>
        <fullName evidence="4">Transposase</fullName>
    </submittedName>
</protein>
<evidence type="ECO:0000313" key="3">
    <source>
        <dbReference type="EMBL" id="ASK37122.1"/>
    </source>
</evidence>
<evidence type="ECO:0000259" key="2">
    <source>
        <dbReference type="Pfam" id="PF13592"/>
    </source>
</evidence>
<dbReference type="EMBL" id="MF133442">
    <property type="protein sequence ID" value="ASK37122.1"/>
    <property type="molecule type" value="Genomic_DNA"/>
</dbReference>
<dbReference type="InterPro" id="IPR025959">
    <property type="entry name" value="Winged_HTH_dom"/>
</dbReference>
<dbReference type="NCBIfam" id="NF033545">
    <property type="entry name" value="transpos_IS630"/>
    <property type="match status" value="1"/>
</dbReference>
<dbReference type="SUPFAM" id="SSF46689">
    <property type="entry name" value="Homeodomain-like"/>
    <property type="match status" value="1"/>
</dbReference>
<dbReference type="InterPro" id="IPR036397">
    <property type="entry name" value="RNaseH_sf"/>
</dbReference>
<dbReference type="InterPro" id="IPR009057">
    <property type="entry name" value="Homeodomain-like_sf"/>
</dbReference>
<dbReference type="GO" id="GO:0003676">
    <property type="term" value="F:nucleic acid binding"/>
    <property type="evidence" value="ECO:0007669"/>
    <property type="project" value="InterPro"/>
</dbReference>
<dbReference type="PANTHER" id="PTHR46564:SF1">
    <property type="entry name" value="TRANSPOSASE"/>
    <property type="match status" value="1"/>
</dbReference>
<proteinExistence type="predicted"/>
<evidence type="ECO:0000313" key="4">
    <source>
        <dbReference type="EMBL" id="SVS28788.1"/>
    </source>
</evidence>
<dbReference type="SUPFAM" id="SSF53098">
    <property type="entry name" value="Ribonuclease H-like"/>
    <property type="match status" value="1"/>
</dbReference>
<name>A0A220SUG9_KLEPN</name>
<reference evidence="4 5" key="2">
    <citation type="submission" date="2018-08" db="EMBL/GenBank/DDBJ databases">
        <authorList>
            <consortium name="Pathogen Informatics"/>
        </authorList>
    </citation>
    <scope>NUCLEOTIDE SEQUENCE [LARGE SCALE GENOMIC DNA]</scope>
    <source>
        <strain evidence="4 5">EuSCAPE_GR114</strain>
    </source>
</reference>
<dbReference type="Pfam" id="PF13592">
    <property type="entry name" value="HTH_33"/>
    <property type="match status" value="1"/>
</dbReference>
<keyword evidence="3" id="KW-0614">Plasmid</keyword>
<dbReference type="Proteomes" id="UP000259497">
    <property type="component" value="Unassembled WGS sequence"/>
</dbReference>
<feature type="domain" description="Winged helix-turn helix" evidence="2">
    <location>
        <begin position="96"/>
        <end position="151"/>
    </location>
</feature>
<gene>
    <name evidence="4" type="ORF">SAMEA3649733_04538</name>
</gene>
<accession>A0A220SUG9</accession>
<feature type="domain" description="Tc1-like transposase DDE" evidence="1">
    <location>
        <begin position="164"/>
        <end position="306"/>
    </location>
</feature>
<dbReference type="InterPro" id="IPR047655">
    <property type="entry name" value="Transpos_IS630-like"/>
</dbReference>